<dbReference type="PRINTS" id="PR00125">
    <property type="entry name" value="ATPASEDELTA"/>
</dbReference>
<dbReference type="SUPFAM" id="SSF47928">
    <property type="entry name" value="N-terminal domain of the delta subunit of the F1F0-ATP synthase"/>
    <property type="match status" value="1"/>
</dbReference>
<protein>
    <recommendedName>
        <fullName evidence="7">ATP synthase subunit delta</fullName>
    </recommendedName>
    <alternativeName>
        <fullName evidence="7">ATP synthase F(1) sector subunit delta</fullName>
    </alternativeName>
    <alternativeName>
        <fullName evidence="7">F-type ATPase subunit delta</fullName>
        <shortName evidence="7">F-ATPase subunit delta</shortName>
    </alternativeName>
</protein>
<evidence type="ECO:0000256" key="1">
    <source>
        <dbReference type="ARBA" id="ARBA00004370"/>
    </source>
</evidence>
<dbReference type="RefSeq" id="WP_055073111.1">
    <property type="nucleotide sequence ID" value="NZ_CYXY01000013.1"/>
</dbReference>
<comment type="function">
    <text evidence="7">F(1)F(0) ATP synthase produces ATP from ADP in the presence of a proton or sodium gradient. F-type ATPases consist of two structural domains, F(1) containing the extramembraneous catalytic core and F(0) containing the membrane proton channel, linked together by a central stalk and a peripheral stalk. During catalysis, ATP synthesis in the catalytic domain of F(1) is coupled via a rotary mechanism of the central stalk subunits to proton translocation.</text>
</comment>
<dbReference type="GO" id="GO:0005886">
    <property type="term" value="C:plasma membrane"/>
    <property type="evidence" value="ECO:0007669"/>
    <property type="project" value="UniProtKB-SubCell"/>
</dbReference>
<comment type="subcellular location">
    <subcellularLocation>
        <location evidence="7">Cell membrane</location>
        <topology evidence="7">Peripheral membrane protein</topology>
    </subcellularLocation>
    <subcellularLocation>
        <location evidence="1">Membrane</location>
    </subcellularLocation>
</comment>
<dbReference type="HAMAP" id="MF_01416">
    <property type="entry name" value="ATP_synth_delta_bact"/>
    <property type="match status" value="1"/>
</dbReference>
<evidence type="ECO:0000256" key="7">
    <source>
        <dbReference type="HAMAP-Rule" id="MF_01416"/>
    </source>
</evidence>
<dbReference type="AlphaFoldDB" id="A0A173TP33"/>
<evidence type="ECO:0000256" key="2">
    <source>
        <dbReference type="ARBA" id="ARBA00022448"/>
    </source>
</evidence>
<dbReference type="EMBL" id="CYXY01000013">
    <property type="protein sequence ID" value="CUN04314.1"/>
    <property type="molecule type" value="Genomic_DNA"/>
</dbReference>
<dbReference type="GO" id="GO:0045259">
    <property type="term" value="C:proton-transporting ATP synthase complex"/>
    <property type="evidence" value="ECO:0007669"/>
    <property type="project" value="UniProtKB-KW"/>
</dbReference>
<evidence type="ECO:0000256" key="5">
    <source>
        <dbReference type="ARBA" id="ARBA00023136"/>
    </source>
</evidence>
<dbReference type="Gene3D" id="1.10.520.20">
    <property type="entry name" value="N-terminal domain of the delta subunit of the F1F0-ATP synthase"/>
    <property type="match status" value="1"/>
</dbReference>
<organism evidence="8 9">
    <name type="scientific">Anaerostipes hadrus</name>
    <dbReference type="NCBI Taxonomy" id="649756"/>
    <lineage>
        <taxon>Bacteria</taxon>
        <taxon>Bacillati</taxon>
        <taxon>Bacillota</taxon>
        <taxon>Clostridia</taxon>
        <taxon>Lachnospirales</taxon>
        <taxon>Lachnospiraceae</taxon>
        <taxon>Anaerostipes</taxon>
    </lineage>
</organism>
<evidence type="ECO:0000313" key="9">
    <source>
        <dbReference type="Proteomes" id="UP000095553"/>
    </source>
</evidence>
<dbReference type="GO" id="GO:0046933">
    <property type="term" value="F:proton-transporting ATP synthase activity, rotational mechanism"/>
    <property type="evidence" value="ECO:0007669"/>
    <property type="project" value="UniProtKB-UniRule"/>
</dbReference>
<comment type="function">
    <text evidence="7">This protein is part of the stalk that links CF(0) to CF(1). It either transmits conformational changes from CF(0) to CF(1) or is implicated in proton conduction.</text>
</comment>
<keyword evidence="7" id="KW-0139">CF(1)</keyword>
<keyword evidence="7" id="KW-1003">Cell membrane</keyword>
<accession>A0A173TP33</accession>
<gene>
    <name evidence="8" type="primary">atpH_1</name>
    <name evidence="7" type="synonym">atpH</name>
    <name evidence="8" type="ORF">ERS852571_02162</name>
</gene>
<dbReference type="Proteomes" id="UP000095553">
    <property type="component" value="Unassembled WGS sequence"/>
</dbReference>
<name>A0A173TP33_ANAHA</name>
<keyword evidence="4 7" id="KW-0406">Ion transport</keyword>
<keyword evidence="2 7" id="KW-0813">Transport</keyword>
<proteinExistence type="inferred from homology"/>
<keyword evidence="6 7" id="KW-0066">ATP synthesis</keyword>
<keyword evidence="5 7" id="KW-0472">Membrane</keyword>
<dbReference type="InterPro" id="IPR026015">
    <property type="entry name" value="ATP_synth_OSCP/delta_N_sf"/>
</dbReference>
<dbReference type="NCBIfam" id="TIGR01145">
    <property type="entry name" value="ATP_synt_delta"/>
    <property type="match status" value="1"/>
</dbReference>
<dbReference type="Pfam" id="PF00213">
    <property type="entry name" value="OSCP"/>
    <property type="match status" value="1"/>
</dbReference>
<evidence type="ECO:0000256" key="4">
    <source>
        <dbReference type="ARBA" id="ARBA00023065"/>
    </source>
</evidence>
<reference evidence="8 9" key="1">
    <citation type="submission" date="2015-09" db="EMBL/GenBank/DDBJ databases">
        <authorList>
            <consortium name="Pathogen Informatics"/>
        </authorList>
    </citation>
    <scope>NUCLEOTIDE SEQUENCE [LARGE SCALE GENOMIC DNA]</scope>
    <source>
        <strain evidence="8 9">2789STDY5834959</strain>
    </source>
</reference>
<dbReference type="InterPro" id="IPR000711">
    <property type="entry name" value="ATPase_OSCP/dsu"/>
</dbReference>
<evidence type="ECO:0000256" key="3">
    <source>
        <dbReference type="ARBA" id="ARBA00022781"/>
    </source>
</evidence>
<evidence type="ECO:0000313" key="8">
    <source>
        <dbReference type="EMBL" id="CUN04314.1"/>
    </source>
</evidence>
<keyword evidence="3 7" id="KW-0375">Hydrogen ion transport</keyword>
<dbReference type="PANTHER" id="PTHR11910">
    <property type="entry name" value="ATP SYNTHASE DELTA CHAIN"/>
    <property type="match status" value="1"/>
</dbReference>
<comment type="similarity">
    <text evidence="7">Belongs to the ATPase delta chain family.</text>
</comment>
<sequence>MASRVDKIYGDAYISVKTDEDDLLEALEEAKAVKEILDFNTDFVNFLNHPQITKEEKMEAAKNVFDGRVSDDMTGFLMIIIKKGRFKEFDGIFTYIISNIKRQLGIGALHVTSAMPLSQEQKDKILKKVIASSEYQKLEVTYETDKDIIGGLILCMDDRIVDNSIRTKLDSMGRYLSQIQL</sequence>
<evidence type="ECO:0000256" key="6">
    <source>
        <dbReference type="ARBA" id="ARBA00023310"/>
    </source>
</evidence>